<evidence type="ECO:0000313" key="1">
    <source>
        <dbReference type="EMBL" id="KAJ8671604.1"/>
    </source>
</evidence>
<sequence>MAFNPIIYIESDVASVWLPEFTRRVEELSNLSDRMALAMVGRKCVPLTILERTALLDRIIFNNPVKIPITDISLHESYADIQVINKQKYIPPPRSNPPTSGNPNSGLSELLTNGFDSSVHSLDESALIRLILSRPGPYLYCYNLGSDHSPADFEGYLEKDPVKRRSNVDPAVNRLIDTCPGINTSFLYIAGTLAFGEMHLEDSHLGSFNLVLTHLNNYQSSWPAKLWIIVVDNQNLIQVVRKVYKPPKKSRESICQYILHHKNLFLSVNFLKKHGIRYEVILQAPGDCVYVFPGVFHQVINLTPNVAEAKNYGCGF</sequence>
<organism evidence="1 2">
    <name type="scientific">Eretmocerus hayati</name>
    <dbReference type="NCBI Taxonomy" id="131215"/>
    <lineage>
        <taxon>Eukaryota</taxon>
        <taxon>Metazoa</taxon>
        <taxon>Ecdysozoa</taxon>
        <taxon>Arthropoda</taxon>
        <taxon>Hexapoda</taxon>
        <taxon>Insecta</taxon>
        <taxon>Pterygota</taxon>
        <taxon>Neoptera</taxon>
        <taxon>Endopterygota</taxon>
        <taxon>Hymenoptera</taxon>
        <taxon>Apocrita</taxon>
        <taxon>Proctotrupomorpha</taxon>
        <taxon>Chalcidoidea</taxon>
        <taxon>Aphelinidae</taxon>
        <taxon>Aphelininae</taxon>
        <taxon>Eretmocerus</taxon>
    </lineage>
</organism>
<protein>
    <submittedName>
        <fullName evidence="1">Uncharacterized protein</fullName>
    </submittedName>
</protein>
<proteinExistence type="predicted"/>
<accession>A0ACC2NK23</accession>
<dbReference type="EMBL" id="CM056743">
    <property type="protein sequence ID" value="KAJ8671604.1"/>
    <property type="molecule type" value="Genomic_DNA"/>
</dbReference>
<keyword evidence="2" id="KW-1185">Reference proteome</keyword>
<name>A0ACC2NK23_9HYME</name>
<evidence type="ECO:0000313" key="2">
    <source>
        <dbReference type="Proteomes" id="UP001239111"/>
    </source>
</evidence>
<reference evidence="1" key="1">
    <citation type="submission" date="2023-04" db="EMBL/GenBank/DDBJ databases">
        <title>A chromosome-level genome assembly of the parasitoid wasp Eretmocerus hayati.</title>
        <authorList>
            <person name="Zhong Y."/>
            <person name="Liu S."/>
            <person name="Liu Y."/>
        </authorList>
    </citation>
    <scope>NUCLEOTIDE SEQUENCE</scope>
    <source>
        <strain evidence="1">ZJU_SS_LIU_2023</strain>
    </source>
</reference>
<gene>
    <name evidence="1" type="ORF">QAD02_002863</name>
</gene>
<dbReference type="Proteomes" id="UP001239111">
    <property type="component" value="Chromosome 3"/>
</dbReference>
<comment type="caution">
    <text evidence="1">The sequence shown here is derived from an EMBL/GenBank/DDBJ whole genome shotgun (WGS) entry which is preliminary data.</text>
</comment>